<sequence>MHDLLGDAADVPVLVTLLRISDAVLRSDYFDEVLEVVAEQALLAVGAASLAISRWDGDTGKLRTLINVGALADHEERWPTDEFYKPSQDPSVAELVIGGRTYLHCVDDPACPPESRRLLESLGKECELGVPIVYGDAMWGEIWASGADGRRFDHGDAQLLQAIAAHTAVAIGRSEMLNKVSSYAFEDPLTGMANRRAVDRCFERLDWDSCSPVALMCDLDGFKQVNDTRGHQAGDDLLRLVARVLNDTASTFDDALAARLGGDEFCVLLADATLDEAQRFANHATRAFAEVATHGVTMSWGAAAAGVDLRTGGALLQAADAALIEAKRHGSAHYSAVARSEDLPGVSRRRTTGGPRRSAAEDLCQEVVDVLADNPGLPAMEALEVLAVQLQWAANTCAYALSILTEDGRAVVTPRKMDIVVDKWSGLAILTDLGVDGGDLADYPASAAAIENESAFVAAHEIPGTHPSELELLDTLNYRAVLIVGVHGPNARYLAEFYSNVGPDDLVAIAPVVQILAAYCVRGR</sequence>
<dbReference type="SMART" id="SM00065">
    <property type="entry name" value="GAF"/>
    <property type="match status" value="1"/>
</dbReference>
<dbReference type="GO" id="GO:0043709">
    <property type="term" value="P:cell adhesion involved in single-species biofilm formation"/>
    <property type="evidence" value="ECO:0007669"/>
    <property type="project" value="TreeGrafter"/>
</dbReference>
<reference evidence="2 3" key="1">
    <citation type="journal article" date="2015" name="Genome Announc.">
        <title>Draft Genome Sequence of Mycobacterium obuense Strain UC1, Isolated from Patient Sputum.</title>
        <authorList>
            <person name="Greninger A.L."/>
            <person name="Cunningham G."/>
            <person name="Hsu E.D."/>
            <person name="Yu J.M."/>
            <person name="Chiu C.Y."/>
            <person name="Miller S."/>
        </authorList>
    </citation>
    <scope>NUCLEOTIDE SEQUENCE [LARGE SCALE GENOMIC DNA]</scope>
    <source>
        <strain evidence="2 3">UC1</strain>
    </source>
</reference>
<dbReference type="Proteomes" id="UP000034150">
    <property type="component" value="Unassembled WGS sequence"/>
</dbReference>
<organism evidence="2 3">
    <name type="scientific">Mycolicibacterium obuense</name>
    <dbReference type="NCBI Taxonomy" id="1807"/>
    <lineage>
        <taxon>Bacteria</taxon>
        <taxon>Bacillati</taxon>
        <taxon>Actinomycetota</taxon>
        <taxon>Actinomycetes</taxon>
        <taxon>Mycobacteriales</taxon>
        <taxon>Mycobacteriaceae</taxon>
        <taxon>Mycolicibacterium</taxon>
    </lineage>
</organism>
<name>A0A0M2JVV6_9MYCO</name>
<dbReference type="Gene3D" id="3.30.450.40">
    <property type="match status" value="1"/>
</dbReference>
<dbReference type="OrthoDB" id="23692at2"/>
<dbReference type="AlphaFoldDB" id="A0A0M2JVV6"/>
<dbReference type="Gene3D" id="3.30.70.270">
    <property type="match status" value="1"/>
</dbReference>
<dbReference type="InterPro" id="IPR000160">
    <property type="entry name" value="GGDEF_dom"/>
</dbReference>
<dbReference type="InterPro" id="IPR029016">
    <property type="entry name" value="GAF-like_dom_sf"/>
</dbReference>
<dbReference type="InterPro" id="IPR050469">
    <property type="entry name" value="Diguanylate_Cyclase"/>
</dbReference>
<dbReference type="GO" id="GO:0052621">
    <property type="term" value="F:diguanylate cyclase activity"/>
    <property type="evidence" value="ECO:0007669"/>
    <property type="project" value="TreeGrafter"/>
</dbReference>
<dbReference type="PATRIC" id="fig|1807.13.peg.5791"/>
<comment type="caution">
    <text evidence="2">The sequence shown here is derived from an EMBL/GenBank/DDBJ whole genome shotgun (WGS) entry which is preliminary data.</text>
</comment>
<keyword evidence="3" id="KW-1185">Reference proteome</keyword>
<protein>
    <recommendedName>
        <fullName evidence="1">GGDEF domain-containing protein</fullName>
    </recommendedName>
</protein>
<dbReference type="CDD" id="cd01949">
    <property type="entry name" value="GGDEF"/>
    <property type="match status" value="1"/>
</dbReference>
<evidence type="ECO:0000313" key="3">
    <source>
        <dbReference type="Proteomes" id="UP000034150"/>
    </source>
</evidence>
<dbReference type="InterPro" id="IPR003018">
    <property type="entry name" value="GAF"/>
</dbReference>
<dbReference type="Pfam" id="PF00990">
    <property type="entry name" value="GGDEF"/>
    <property type="match status" value="1"/>
</dbReference>
<dbReference type="Pfam" id="PF01590">
    <property type="entry name" value="GAF"/>
    <property type="match status" value="1"/>
</dbReference>
<proteinExistence type="predicted"/>
<evidence type="ECO:0000313" key="2">
    <source>
        <dbReference type="EMBL" id="KKE99018.1"/>
    </source>
</evidence>
<dbReference type="EMBL" id="LAUZ02000125">
    <property type="protein sequence ID" value="KKE99018.1"/>
    <property type="molecule type" value="Genomic_DNA"/>
</dbReference>
<feature type="domain" description="GGDEF" evidence="1">
    <location>
        <begin position="210"/>
        <end position="339"/>
    </location>
</feature>
<accession>A0A0M2JVV6</accession>
<dbReference type="SMART" id="SM00267">
    <property type="entry name" value="GGDEF"/>
    <property type="match status" value="1"/>
</dbReference>
<dbReference type="PANTHER" id="PTHR45138">
    <property type="entry name" value="REGULATORY COMPONENTS OF SENSORY TRANSDUCTION SYSTEM"/>
    <property type="match status" value="1"/>
</dbReference>
<dbReference type="GO" id="GO:0005886">
    <property type="term" value="C:plasma membrane"/>
    <property type="evidence" value="ECO:0007669"/>
    <property type="project" value="TreeGrafter"/>
</dbReference>
<dbReference type="PROSITE" id="PS50887">
    <property type="entry name" value="GGDEF"/>
    <property type="match status" value="1"/>
</dbReference>
<dbReference type="PANTHER" id="PTHR45138:SF24">
    <property type="entry name" value="DIGUANYLATE CYCLASE DGCC-RELATED"/>
    <property type="match status" value="1"/>
</dbReference>
<dbReference type="InterPro" id="IPR043128">
    <property type="entry name" value="Rev_trsase/Diguanyl_cyclase"/>
</dbReference>
<dbReference type="GO" id="GO:1902201">
    <property type="term" value="P:negative regulation of bacterial-type flagellum-dependent cell motility"/>
    <property type="evidence" value="ECO:0007669"/>
    <property type="project" value="TreeGrafter"/>
</dbReference>
<dbReference type="InterPro" id="IPR029787">
    <property type="entry name" value="Nucleotide_cyclase"/>
</dbReference>
<dbReference type="SUPFAM" id="SSF55781">
    <property type="entry name" value="GAF domain-like"/>
    <property type="match status" value="1"/>
</dbReference>
<gene>
    <name evidence="2" type="ORF">WN67_26210</name>
</gene>
<dbReference type="NCBIfam" id="TIGR00254">
    <property type="entry name" value="GGDEF"/>
    <property type="match status" value="1"/>
</dbReference>
<dbReference type="SUPFAM" id="SSF55073">
    <property type="entry name" value="Nucleotide cyclase"/>
    <property type="match status" value="1"/>
</dbReference>
<evidence type="ECO:0000259" key="1">
    <source>
        <dbReference type="PROSITE" id="PS50887"/>
    </source>
</evidence>